<protein>
    <recommendedName>
        <fullName evidence="1">Stage 0 sporulation protein A homolog</fullName>
    </recommendedName>
</protein>
<evidence type="ECO:0000259" key="9">
    <source>
        <dbReference type="PROSITE" id="PS50930"/>
    </source>
</evidence>
<name>A0AAW5KLR8_9FIRM</name>
<gene>
    <name evidence="10" type="ORF">NE632_14075</name>
</gene>
<dbReference type="InterPro" id="IPR046947">
    <property type="entry name" value="LytR-like"/>
</dbReference>
<dbReference type="PANTHER" id="PTHR37299">
    <property type="entry name" value="TRANSCRIPTIONAL REGULATOR-RELATED"/>
    <property type="match status" value="1"/>
</dbReference>
<keyword evidence="10" id="KW-0238">DNA-binding</keyword>
<comment type="function">
    <text evidence="5">May play the central regulatory role in sporulation. It may be an element of the effector pathway responsible for the activation of sporulation genes in response to nutritional stress. Spo0A may act in concert with spo0H (a sigma factor) to control the expression of some genes that are critical to the sporulation process.</text>
</comment>
<feature type="domain" description="HTH LytTR-type" evidence="9">
    <location>
        <begin position="144"/>
        <end position="228"/>
    </location>
</feature>
<accession>A0AAW5KLR8</accession>
<evidence type="ECO:0000256" key="1">
    <source>
        <dbReference type="ARBA" id="ARBA00018672"/>
    </source>
</evidence>
<evidence type="ECO:0000256" key="4">
    <source>
        <dbReference type="ARBA" id="ARBA00023159"/>
    </source>
</evidence>
<dbReference type="PROSITE" id="PS50930">
    <property type="entry name" value="HTH_LYTTR"/>
    <property type="match status" value="1"/>
</dbReference>
<dbReference type="InterPro" id="IPR007492">
    <property type="entry name" value="LytTR_DNA-bd_dom"/>
</dbReference>
<dbReference type="AlphaFoldDB" id="A0AAW5KLR8"/>
<keyword evidence="2" id="KW-0963">Cytoplasm</keyword>
<dbReference type="InterPro" id="IPR011006">
    <property type="entry name" value="CheY-like_superfamily"/>
</dbReference>
<dbReference type="SUPFAM" id="SSF52172">
    <property type="entry name" value="CheY-like"/>
    <property type="match status" value="1"/>
</dbReference>
<dbReference type="Gene3D" id="2.40.50.1020">
    <property type="entry name" value="LytTr DNA-binding domain"/>
    <property type="match status" value="1"/>
</dbReference>
<evidence type="ECO:0000313" key="10">
    <source>
        <dbReference type="EMBL" id="MCQ5154420.1"/>
    </source>
</evidence>
<dbReference type="RefSeq" id="WP_256322660.1">
    <property type="nucleotide sequence ID" value="NZ_JANGCN010000069.1"/>
</dbReference>
<organism evidence="10 11">
    <name type="scientific">Ruminococcus bicirculans</name>
    <name type="common">ex Wegman et al. 2014</name>
    <dbReference type="NCBI Taxonomy" id="1160721"/>
    <lineage>
        <taxon>Bacteria</taxon>
        <taxon>Bacillati</taxon>
        <taxon>Bacillota</taxon>
        <taxon>Clostridia</taxon>
        <taxon>Eubacteriales</taxon>
        <taxon>Oscillospiraceae</taxon>
        <taxon>Ruminococcus</taxon>
    </lineage>
</organism>
<dbReference type="SMART" id="SM00850">
    <property type="entry name" value="LytTR"/>
    <property type="match status" value="1"/>
</dbReference>
<comment type="function">
    <text evidence="6">Required for high-level post-exponential phase expression of a series of secreted proteins.</text>
</comment>
<dbReference type="Pfam" id="PF00072">
    <property type="entry name" value="Response_reg"/>
    <property type="match status" value="1"/>
</dbReference>
<dbReference type="InterPro" id="IPR001789">
    <property type="entry name" value="Sig_transdc_resp-reg_receiver"/>
</dbReference>
<evidence type="ECO:0000313" key="11">
    <source>
        <dbReference type="Proteomes" id="UP001206236"/>
    </source>
</evidence>
<feature type="domain" description="Response regulatory" evidence="8">
    <location>
        <begin position="2"/>
        <end position="119"/>
    </location>
</feature>
<dbReference type="PROSITE" id="PS50110">
    <property type="entry name" value="RESPONSE_REGULATORY"/>
    <property type="match status" value="1"/>
</dbReference>
<dbReference type="PANTHER" id="PTHR37299:SF3">
    <property type="entry name" value="STAGE 0 SPORULATION PROTEIN A HOMOLOG"/>
    <property type="match status" value="1"/>
</dbReference>
<dbReference type="GO" id="GO:0000156">
    <property type="term" value="F:phosphorelay response regulator activity"/>
    <property type="evidence" value="ECO:0007669"/>
    <property type="project" value="InterPro"/>
</dbReference>
<evidence type="ECO:0000256" key="5">
    <source>
        <dbReference type="ARBA" id="ARBA00024867"/>
    </source>
</evidence>
<comment type="caution">
    <text evidence="10">The sequence shown here is derived from an EMBL/GenBank/DDBJ whole genome shotgun (WGS) entry which is preliminary data.</text>
</comment>
<evidence type="ECO:0000256" key="6">
    <source>
        <dbReference type="ARBA" id="ARBA00037164"/>
    </source>
</evidence>
<evidence type="ECO:0000256" key="2">
    <source>
        <dbReference type="ARBA" id="ARBA00022490"/>
    </source>
</evidence>
<dbReference type="EMBL" id="JANGCN010000069">
    <property type="protein sequence ID" value="MCQ5154420.1"/>
    <property type="molecule type" value="Genomic_DNA"/>
</dbReference>
<dbReference type="Gene3D" id="3.40.50.2300">
    <property type="match status" value="1"/>
</dbReference>
<evidence type="ECO:0000259" key="8">
    <source>
        <dbReference type="PROSITE" id="PS50110"/>
    </source>
</evidence>
<feature type="modified residue" description="4-aspartylphosphate" evidence="7">
    <location>
        <position position="56"/>
    </location>
</feature>
<dbReference type="GO" id="GO:0003677">
    <property type="term" value="F:DNA binding"/>
    <property type="evidence" value="ECO:0007669"/>
    <property type="project" value="UniProtKB-KW"/>
</dbReference>
<reference evidence="10" key="1">
    <citation type="submission" date="2022-06" db="EMBL/GenBank/DDBJ databases">
        <title>Isolation of gut microbiota from human fecal samples.</title>
        <authorList>
            <person name="Pamer E.G."/>
            <person name="Barat B."/>
            <person name="Waligurski E."/>
            <person name="Medina S."/>
            <person name="Paddock L."/>
            <person name="Mostad J."/>
        </authorList>
    </citation>
    <scope>NUCLEOTIDE SEQUENCE</scope>
    <source>
        <strain evidence="10">DFI.5.57</strain>
    </source>
</reference>
<dbReference type="SMART" id="SM00448">
    <property type="entry name" value="REC"/>
    <property type="match status" value="1"/>
</dbReference>
<keyword evidence="4" id="KW-0010">Activator</keyword>
<sequence>MRIAICDDEKSYIEKIKKDIKSFQTHENEFEFSEFESGEEFIAEFSNDKYDLLILDIEMKDLNGLQTAEFIRQLDKNVILIFMTGYDKFVYQGYEVKAFRYILKNQPEPIYLKQLSDTIQEYYRNKKYIKVVDNDIEKELLTVDILYIEVYSHQIVIHTFNKEYYQKGKLSDYEKMLEECLFVRSDKSVLINITNIDYIKKNQVFMKNGKILYVSRNHLEKITKAFLKFSRNRWG</sequence>
<dbReference type="Pfam" id="PF04397">
    <property type="entry name" value="LytTR"/>
    <property type="match status" value="1"/>
</dbReference>
<evidence type="ECO:0000256" key="7">
    <source>
        <dbReference type="PROSITE-ProRule" id="PRU00169"/>
    </source>
</evidence>
<evidence type="ECO:0000256" key="3">
    <source>
        <dbReference type="ARBA" id="ARBA00023012"/>
    </source>
</evidence>
<proteinExistence type="predicted"/>
<dbReference type="Proteomes" id="UP001206236">
    <property type="component" value="Unassembled WGS sequence"/>
</dbReference>
<keyword evidence="3" id="KW-0902">Two-component regulatory system</keyword>
<keyword evidence="7" id="KW-0597">Phosphoprotein</keyword>